<feature type="transmembrane region" description="Helical" evidence="1">
    <location>
        <begin position="87"/>
        <end position="111"/>
    </location>
</feature>
<accession>A0A512HE31</accession>
<dbReference type="Proteomes" id="UP000321717">
    <property type="component" value="Unassembled WGS sequence"/>
</dbReference>
<dbReference type="OrthoDB" id="9812349at2"/>
<dbReference type="GO" id="GO:0005886">
    <property type="term" value="C:plasma membrane"/>
    <property type="evidence" value="ECO:0007669"/>
    <property type="project" value="TreeGrafter"/>
</dbReference>
<dbReference type="PANTHER" id="PTHR34980:SF3">
    <property type="entry name" value="BLR8105 PROTEIN"/>
    <property type="match status" value="1"/>
</dbReference>
<dbReference type="AlphaFoldDB" id="A0A512HE31"/>
<dbReference type="InterPro" id="IPR008523">
    <property type="entry name" value="DUF805"/>
</dbReference>
<feature type="transmembrane region" description="Helical" evidence="1">
    <location>
        <begin position="25"/>
        <end position="47"/>
    </location>
</feature>
<proteinExistence type="predicted"/>
<keyword evidence="1" id="KW-0812">Transmembrane</keyword>
<evidence type="ECO:0000313" key="2">
    <source>
        <dbReference type="EMBL" id="GEO83610.1"/>
    </source>
</evidence>
<gene>
    <name evidence="2" type="ORF">RNA01_05420</name>
</gene>
<keyword evidence="1" id="KW-1133">Transmembrane helix</keyword>
<comment type="caution">
    <text evidence="2">The sequence shown here is derived from an EMBL/GenBank/DDBJ whole genome shotgun (WGS) entry which is preliminary data.</text>
</comment>
<organism evidence="2 3">
    <name type="scientific">Ciceribacter naphthalenivorans</name>
    <dbReference type="NCBI Taxonomy" id="1118451"/>
    <lineage>
        <taxon>Bacteria</taxon>
        <taxon>Pseudomonadati</taxon>
        <taxon>Pseudomonadota</taxon>
        <taxon>Alphaproteobacteria</taxon>
        <taxon>Hyphomicrobiales</taxon>
        <taxon>Rhizobiaceae</taxon>
        <taxon>Ciceribacter</taxon>
    </lineage>
</organism>
<protein>
    <submittedName>
        <fullName evidence="2">DUF805 domain-containing protein</fullName>
    </submittedName>
</protein>
<dbReference type="Pfam" id="PF05656">
    <property type="entry name" value="DUF805"/>
    <property type="match status" value="1"/>
</dbReference>
<dbReference type="RefSeq" id="WP_147178418.1">
    <property type="nucleotide sequence ID" value="NZ_BJZP01000002.1"/>
</dbReference>
<evidence type="ECO:0000256" key="1">
    <source>
        <dbReference type="SAM" id="Phobius"/>
    </source>
</evidence>
<sequence length="127" mass="14134">MQAPTRRPTVNWLLFSPSGRAGRQVFILGWLFWLAINSYTVASLALHQEDEELFRFFSLLFFAGLAASSASTIMLSIKRLHDMGLPGLLVFVLFIPAVSLVMLFVLCLWPSQSGANSYGPAPDWPQT</sequence>
<dbReference type="EMBL" id="BJZP01000002">
    <property type="protein sequence ID" value="GEO83610.1"/>
    <property type="molecule type" value="Genomic_DNA"/>
</dbReference>
<evidence type="ECO:0000313" key="3">
    <source>
        <dbReference type="Proteomes" id="UP000321717"/>
    </source>
</evidence>
<keyword evidence="3" id="KW-1185">Reference proteome</keyword>
<name>A0A512HE31_9HYPH</name>
<keyword evidence="1" id="KW-0472">Membrane</keyword>
<feature type="transmembrane region" description="Helical" evidence="1">
    <location>
        <begin position="53"/>
        <end position="75"/>
    </location>
</feature>
<reference evidence="2 3" key="1">
    <citation type="submission" date="2019-07" db="EMBL/GenBank/DDBJ databases">
        <title>Whole genome shotgun sequence of Rhizobium naphthalenivorans NBRC 107585.</title>
        <authorList>
            <person name="Hosoyama A."/>
            <person name="Uohara A."/>
            <person name="Ohji S."/>
            <person name="Ichikawa N."/>
        </authorList>
    </citation>
    <scope>NUCLEOTIDE SEQUENCE [LARGE SCALE GENOMIC DNA]</scope>
    <source>
        <strain evidence="2 3">NBRC 107585</strain>
    </source>
</reference>
<dbReference type="PANTHER" id="PTHR34980">
    <property type="entry name" value="INNER MEMBRANE PROTEIN-RELATED-RELATED"/>
    <property type="match status" value="1"/>
</dbReference>